<evidence type="ECO:0000256" key="1">
    <source>
        <dbReference type="SAM" id="MobiDB-lite"/>
    </source>
</evidence>
<evidence type="ECO:0000313" key="3">
    <source>
        <dbReference type="Proteomes" id="UP000854059"/>
    </source>
</evidence>
<dbReference type="Gene3D" id="1.10.10.10">
    <property type="entry name" value="Winged helix-like DNA-binding domain superfamily/Winged helix DNA-binding domain"/>
    <property type="match status" value="1"/>
</dbReference>
<feature type="compositionally biased region" description="Acidic residues" evidence="1">
    <location>
        <begin position="235"/>
        <end position="254"/>
    </location>
</feature>
<dbReference type="Proteomes" id="UP000854059">
    <property type="component" value="Unassembled WGS sequence"/>
</dbReference>
<organism evidence="2 3">
    <name type="scientific">Escherichia coli</name>
    <dbReference type="NCBI Taxonomy" id="562"/>
    <lineage>
        <taxon>Bacteria</taxon>
        <taxon>Pseudomonadati</taxon>
        <taxon>Pseudomonadota</taxon>
        <taxon>Gammaproteobacteria</taxon>
        <taxon>Enterobacterales</taxon>
        <taxon>Enterobacteriaceae</taxon>
        <taxon>Escherichia</taxon>
    </lineage>
</organism>
<reference evidence="2" key="1">
    <citation type="submission" date="2018-05" db="EMBL/GenBank/DDBJ databases">
        <authorList>
            <person name="Ashton P.M."/>
            <person name="Dallman T."/>
            <person name="Nair S."/>
            <person name="De Pinna E."/>
            <person name="Peters T."/>
            <person name="Grant K."/>
        </authorList>
    </citation>
    <scope>NUCLEOTIDE SEQUENCE</scope>
    <source>
        <strain evidence="2">412057</strain>
    </source>
</reference>
<name>A0AAN3T7V0_ECOLX</name>
<dbReference type="EMBL" id="AAVTXU010000036">
    <property type="protein sequence ID" value="EGE1988164.1"/>
    <property type="molecule type" value="Genomic_DNA"/>
</dbReference>
<feature type="region of interest" description="Disordered" evidence="1">
    <location>
        <begin position="282"/>
        <end position="320"/>
    </location>
</feature>
<dbReference type="AlphaFoldDB" id="A0AAN3T7V0"/>
<dbReference type="InterPro" id="IPR036388">
    <property type="entry name" value="WH-like_DNA-bd_sf"/>
</dbReference>
<evidence type="ECO:0000313" key="2">
    <source>
        <dbReference type="EMBL" id="EGE1988164.1"/>
    </source>
</evidence>
<protein>
    <recommendedName>
        <fullName evidence="4">Helix-turn-helix domain-containing protein</fullName>
    </recommendedName>
</protein>
<evidence type="ECO:0008006" key="4">
    <source>
        <dbReference type="Google" id="ProtNLM"/>
    </source>
</evidence>
<accession>A0AAN3T7V0</accession>
<feature type="compositionally biased region" description="Basic and acidic residues" evidence="1">
    <location>
        <begin position="213"/>
        <end position="229"/>
    </location>
</feature>
<sequence>MEKFHMFDDRIYQMTNGVKAADRIIYTVMLNEQKFYHDKGQYYTPSYAHLGQYAGITRTSVIACMKRLEAHGLIKKTNVASNQCVIKVYSLDEVPEVLTELTAKEARKAKLESKVTQSVKKDDPLSQNSLPTESKFFTQSVKIFDTYNNSNNNKELINNNKEDDFEEESLKKGASLCDSHECDSLDIEEAIKEAVKTSDLDDLDSEAAKEVVKKEDKISDVNIDSDHKNTQCPATDDEMDPFDDYLDDEEDPEEELKREQRKAEIKERFRKAKLKNRIDELDDFDDSDDDFTYRPKKKTHTDSKKEKIKPKMYYAGGGIQ</sequence>
<feature type="region of interest" description="Disordered" evidence="1">
    <location>
        <begin position="213"/>
        <end position="263"/>
    </location>
</feature>
<comment type="caution">
    <text evidence="2">The sequence shown here is derived from an EMBL/GenBank/DDBJ whole genome shotgun (WGS) entry which is preliminary data.</text>
</comment>
<feature type="compositionally biased region" description="Basic and acidic residues" evidence="1">
    <location>
        <begin position="112"/>
        <end position="124"/>
    </location>
</feature>
<dbReference type="RefSeq" id="WP_045233156.1">
    <property type="nucleotide sequence ID" value="NZ_JAOWSM010000109.1"/>
</dbReference>
<gene>
    <name evidence="2" type="ORF">DL968_11035</name>
</gene>
<feature type="region of interest" description="Disordered" evidence="1">
    <location>
        <begin position="112"/>
        <end position="131"/>
    </location>
</feature>
<proteinExistence type="predicted"/>